<dbReference type="SUPFAM" id="SSF52141">
    <property type="entry name" value="Uracil-DNA glycosylase-like"/>
    <property type="match status" value="1"/>
</dbReference>
<name>A0A9E2L3V8_9BACT</name>
<protein>
    <recommendedName>
        <fullName evidence="3">Uracil DNA glycosylase superfamily protein</fullName>
    </recommendedName>
</protein>
<gene>
    <name evidence="1" type="ORF">H9789_01050</name>
</gene>
<dbReference type="Gene3D" id="3.40.470.10">
    <property type="entry name" value="Uracil-DNA glycosylase-like domain"/>
    <property type="match status" value="1"/>
</dbReference>
<organism evidence="1 2">
    <name type="scientific">Candidatus Paraprevotella stercoravium</name>
    <dbReference type="NCBI Taxonomy" id="2838725"/>
    <lineage>
        <taxon>Bacteria</taxon>
        <taxon>Pseudomonadati</taxon>
        <taxon>Bacteroidota</taxon>
        <taxon>Bacteroidia</taxon>
        <taxon>Bacteroidales</taxon>
        <taxon>Prevotellaceae</taxon>
        <taxon>Paraprevotella</taxon>
    </lineage>
</organism>
<dbReference type="Proteomes" id="UP000823865">
    <property type="component" value="Unassembled WGS sequence"/>
</dbReference>
<sequence length="222" mass="25505">MNINKQLDKLCMEHFQNRAYVADGIFFGSNTNAWNSIHPKVLFVLKQPNSDDLLGEDYREYDFDTCVGEQVWRELLGRLYGIMHTDESGFPKYDKATEIKSLKEAFCQYPFAVINIIKDIGNGTTPTADLKKYALQNLEFLQKQLELLQPDIIVCCGSGVFDIVNMAIQPAILSNGNWLKYNSDQNIIFFDTYHPGKPNSGKVLQEAYDKPLEEFHMFLKKK</sequence>
<comment type="caution">
    <text evidence="1">The sequence shown here is derived from an EMBL/GenBank/DDBJ whole genome shotgun (WGS) entry which is preliminary data.</text>
</comment>
<evidence type="ECO:0008006" key="3">
    <source>
        <dbReference type="Google" id="ProtNLM"/>
    </source>
</evidence>
<reference evidence="1" key="1">
    <citation type="journal article" date="2021" name="PeerJ">
        <title>Extensive microbial diversity within the chicken gut microbiome revealed by metagenomics and culture.</title>
        <authorList>
            <person name="Gilroy R."/>
            <person name="Ravi A."/>
            <person name="Getino M."/>
            <person name="Pursley I."/>
            <person name="Horton D.L."/>
            <person name="Alikhan N.F."/>
            <person name="Baker D."/>
            <person name="Gharbi K."/>
            <person name="Hall N."/>
            <person name="Watson M."/>
            <person name="Adriaenssens E.M."/>
            <person name="Foster-Nyarko E."/>
            <person name="Jarju S."/>
            <person name="Secka A."/>
            <person name="Antonio M."/>
            <person name="Oren A."/>
            <person name="Chaudhuri R.R."/>
            <person name="La Ragione R."/>
            <person name="Hildebrand F."/>
            <person name="Pallen M.J."/>
        </authorList>
    </citation>
    <scope>NUCLEOTIDE SEQUENCE</scope>
    <source>
        <strain evidence="1">G3-2149</strain>
    </source>
</reference>
<dbReference type="EMBL" id="JAHLFU010000017">
    <property type="protein sequence ID" value="MBU3852416.1"/>
    <property type="molecule type" value="Genomic_DNA"/>
</dbReference>
<dbReference type="InterPro" id="IPR036895">
    <property type="entry name" value="Uracil-DNA_glycosylase-like_sf"/>
</dbReference>
<evidence type="ECO:0000313" key="2">
    <source>
        <dbReference type="Proteomes" id="UP000823865"/>
    </source>
</evidence>
<reference evidence="1" key="2">
    <citation type="submission" date="2021-04" db="EMBL/GenBank/DDBJ databases">
        <authorList>
            <person name="Gilroy R."/>
        </authorList>
    </citation>
    <scope>NUCLEOTIDE SEQUENCE</scope>
    <source>
        <strain evidence="1">G3-2149</strain>
    </source>
</reference>
<dbReference type="AlphaFoldDB" id="A0A9E2L3V8"/>
<accession>A0A9E2L3V8</accession>
<evidence type="ECO:0000313" key="1">
    <source>
        <dbReference type="EMBL" id="MBU3852416.1"/>
    </source>
</evidence>
<proteinExistence type="predicted"/>